<dbReference type="InterPro" id="IPR009061">
    <property type="entry name" value="DNA-bd_dom_put_sf"/>
</dbReference>
<dbReference type="SUPFAM" id="SSF46955">
    <property type="entry name" value="Putative DNA-binding domain"/>
    <property type="match status" value="1"/>
</dbReference>
<keyword evidence="4" id="KW-1185">Reference proteome</keyword>
<dbReference type="InterPro" id="IPR011256">
    <property type="entry name" value="Reg_factor_effector_dom_sf"/>
</dbReference>
<reference evidence="3 4" key="2">
    <citation type="submission" date="2020-06" db="EMBL/GenBank/DDBJ databases">
        <title>Polyphasic characterization of a Rahnella strain isolated from tree sap.</title>
        <authorList>
            <person name="Kim I.S."/>
        </authorList>
    </citation>
    <scope>NUCLEOTIDE SEQUENCE [LARGE SCALE GENOMIC DNA]</scope>
    <source>
        <strain evidence="3 4">SAP-1</strain>
    </source>
</reference>
<dbReference type="GO" id="GO:0003677">
    <property type="term" value="F:DNA binding"/>
    <property type="evidence" value="ECO:0007669"/>
    <property type="project" value="UniProtKB-KW"/>
</dbReference>
<sequence>MTTLIYSIQKFAVLSGISEYNLRYFDQIDLLPARRSANGYRVYHQEQIAIARMITILQSARLSNAQIKTLLKNYTLPQGMDILKQAQQQLTAYIDTLQLANSMIAAQIDQIEMVQTISKRLDTPFIEDNSSVLVGVITLDTQDIGDFFKTVIEHHALPDWYLHYRYGFLLAAEQIQATGYPLVSFYCDEPNIIAYHSQHLPAGRYLSQYSAGSLENNQQVWTLLQYAKRNDYQLRGDILIENVSGPAIQSKKSDFLIKIMLPIN</sequence>
<dbReference type="InterPro" id="IPR047057">
    <property type="entry name" value="MerR_fam"/>
</dbReference>
<accession>A0A848MJZ2</accession>
<comment type="caution">
    <text evidence="3">The sequence shown here is derived from an EMBL/GenBank/DDBJ whole genome shotgun (WGS) entry which is preliminary data.</text>
</comment>
<keyword evidence="1" id="KW-0238">DNA-binding</keyword>
<dbReference type="GO" id="GO:0003700">
    <property type="term" value="F:DNA-binding transcription factor activity"/>
    <property type="evidence" value="ECO:0007669"/>
    <property type="project" value="InterPro"/>
</dbReference>
<dbReference type="PROSITE" id="PS50937">
    <property type="entry name" value="HTH_MERR_2"/>
    <property type="match status" value="1"/>
</dbReference>
<dbReference type="PANTHER" id="PTHR30204">
    <property type="entry name" value="REDOX-CYCLING DRUG-SENSING TRANSCRIPTIONAL ACTIVATOR SOXR"/>
    <property type="match status" value="1"/>
</dbReference>
<dbReference type="SUPFAM" id="SSF55136">
    <property type="entry name" value="Probable bacterial effector-binding domain"/>
    <property type="match status" value="1"/>
</dbReference>
<reference evidence="3 4" key="1">
    <citation type="submission" date="2020-01" db="EMBL/GenBank/DDBJ databases">
        <authorList>
            <person name="Lee S.D."/>
        </authorList>
    </citation>
    <scope>NUCLEOTIDE SEQUENCE [LARGE SCALE GENOMIC DNA]</scope>
    <source>
        <strain evidence="3 4">SAP-1</strain>
    </source>
</reference>
<organism evidence="3 4">
    <name type="scientific">Rouxiella aceris</name>
    <dbReference type="NCBI Taxonomy" id="2703884"/>
    <lineage>
        <taxon>Bacteria</taxon>
        <taxon>Pseudomonadati</taxon>
        <taxon>Pseudomonadota</taxon>
        <taxon>Gammaproteobacteria</taxon>
        <taxon>Enterobacterales</taxon>
        <taxon>Yersiniaceae</taxon>
        <taxon>Rouxiella</taxon>
    </lineage>
</organism>
<dbReference type="RefSeq" id="WP_169403141.1">
    <property type="nucleotide sequence ID" value="NZ_JAADJU010000005.1"/>
</dbReference>
<protein>
    <submittedName>
        <fullName evidence="3">MerR family transcriptional regulator</fullName>
    </submittedName>
</protein>
<evidence type="ECO:0000313" key="3">
    <source>
        <dbReference type="EMBL" id="NMP27431.1"/>
    </source>
</evidence>
<dbReference type="SMART" id="SM00422">
    <property type="entry name" value="HTH_MERR"/>
    <property type="match status" value="1"/>
</dbReference>
<dbReference type="InterPro" id="IPR000551">
    <property type="entry name" value="MerR-type_HTH_dom"/>
</dbReference>
<dbReference type="PANTHER" id="PTHR30204:SF90">
    <property type="entry name" value="HTH-TYPE TRANSCRIPTIONAL ACTIVATOR MTA"/>
    <property type="match status" value="1"/>
</dbReference>
<dbReference type="Gene3D" id="1.10.1660.10">
    <property type="match status" value="1"/>
</dbReference>
<evidence type="ECO:0000256" key="1">
    <source>
        <dbReference type="ARBA" id="ARBA00023125"/>
    </source>
</evidence>
<proteinExistence type="predicted"/>
<dbReference type="AlphaFoldDB" id="A0A848MJZ2"/>
<dbReference type="Proteomes" id="UP000585363">
    <property type="component" value="Unassembled WGS sequence"/>
</dbReference>
<evidence type="ECO:0000313" key="4">
    <source>
        <dbReference type="Proteomes" id="UP000585363"/>
    </source>
</evidence>
<feature type="domain" description="HTH merR-type" evidence="2">
    <location>
        <begin position="5"/>
        <end position="73"/>
    </location>
</feature>
<dbReference type="CDD" id="cd00592">
    <property type="entry name" value="HTH_MerR-like"/>
    <property type="match status" value="1"/>
</dbReference>
<dbReference type="EMBL" id="JAADJU010000005">
    <property type="protein sequence ID" value="NMP27431.1"/>
    <property type="molecule type" value="Genomic_DNA"/>
</dbReference>
<dbReference type="Pfam" id="PF13411">
    <property type="entry name" value="MerR_1"/>
    <property type="match status" value="1"/>
</dbReference>
<gene>
    <name evidence="3" type="ORF">GW590_11195</name>
</gene>
<evidence type="ECO:0000259" key="2">
    <source>
        <dbReference type="PROSITE" id="PS50937"/>
    </source>
</evidence>
<name>A0A848MJZ2_9GAMM</name>